<name>A0A931APL5_9FIRM</name>
<protein>
    <submittedName>
        <fullName evidence="2">Uncharacterized protein</fullName>
    </submittedName>
</protein>
<gene>
    <name evidence="2" type="ORF">I0Q91_00285</name>
</gene>
<dbReference type="RefSeq" id="WP_270452124.1">
    <property type="nucleotide sequence ID" value="NZ_JADPIE010000001.1"/>
</dbReference>
<evidence type="ECO:0000256" key="1">
    <source>
        <dbReference type="SAM" id="Phobius"/>
    </source>
</evidence>
<keyword evidence="3" id="KW-1185">Reference proteome</keyword>
<dbReference type="AlphaFoldDB" id="A0A931APL5"/>
<evidence type="ECO:0000313" key="3">
    <source>
        <dbReference type="Proteomes" id="UP000621436"/>
    </source>
</evidence>
<keyword evidence="1" id="KW-0472">Membrane</keyword>
<organism evidence="2 3">
    <name type="scientific">Halonatronomonas betaini</name>
    <dbReference type="NCBI Taxonomy" id="2778430"/>
    <lineage>
        <taxon>Bacteria</taxon>
        <taxon>Bacillati</taxon>
        <taxon>Bacillota</taxon>
        <taxon>Clostridia</taxon>
        <taxon>Halanaerobiales</taxon>
        <taxon>Halarsenatibacteraceae</taxon>
        <taxon>Halonatronomonas</taxon>
    </lineage>
</organism>
<sequence length="97" mass="10700">MFAGNMIFEKLLVMVAIGTFAGEAKRSLIEESFEIIVFSFNFIASAFLGFSLGYIFYYLRGKEELVPFLGGLIGYFGSDFAEGKALVFLQNRLEGGG</sequence>
<comment type="caution">
    <text evidence="2">The sequence shown here is derived from an EMBL/GenBank/DDBJ whole genome shotgun (WGS) entry which is preliminary data.</text>
</comment>
<keyword evidence="1" id="KW-0812">Transmembrane</keyword>
<feature type="transmembrane region" description="Helical" evidence="1">
    <location>
        <begin position="36"/>
        <end position="59"/>
    </location>
</feature>
<reference evidence="2" key="1">
    <citation type="submission" date="2020-11" db="EMBL/GenBank/DDBJ databases">
        <title>Halonatronomonas betainensis gen. nov., sp. nov. a novel haloalkaliphilic representative of the family Halanaerobiacae capable of betaine degradation.</title>
        <authorList>
            <person name="Boltyanskaya Y."/>
            <person name="Kevbrin V."/>
            <person name="Detkova E."/>
            <person name="Grouzdev D.S."/>
            <person name="Koziaeva V."/>
            <person name="Zhilina T."/>
        </authorList>
    </citation>
    <scope>NUCLEOTIDE SEQUENCE</scope>
    <source>
        <strain evidence="2">Z-7014</strain>
    </source>
</reference>
<dbReference type="EMBL" id="JADPIE010000001">
    <property type="protein sequence ID" value="MBF8435501.1"/>
    <property type="molecule type" value="Genomic_DNA"/>
</dbReference>
<keyword evidence="1" id="KW-1133">Transmembrane helix</keyword>
<proteinExistence type="predicted"/>
<accession>A0A931APL5</accession>
<evidence type="ECO:0000313" key="2">
    <source>
        <dbReference type="EMBL" id="MBF8435501.1"/>
    </source>
</evidence>
<dbReference type="Proteomes" id="UP000621436">
    <property type="component" value="Unassembled WGS sequence"/>
</dbReference>